<dbReference type="GO" id="GO:0004222">
    <property type="term" value="F:metalloendopeptidase activity"/>
    <property type="evidence" value="ECO:0007669"/>
    <property type="project" value="InterPro"/>
</dbReference>
<evidence type="ECO:0000313" key="2">
    <source>
        <dbReference type="EMBL" id="SUW61834.1"/>
    </source>
</evidence>
<dbReference type="InterPro" id="IPR024079">
    <property type="entry name" value="MetalloPept_cat_dom_sf"/>
</dbReference>
<feature type="domain" description="Lysine-specific metallo-endopeptidase" evidence="1">
    <location>
        <begin position="53"/>
        <end position="266"/>
    </location>
</feature>
<evidence type="ECO:0000313" key="3">
    <source>
        <dbReference type="Proteomes" id="UP000255528"/>
    </source>
</evidence>
<gene>
    <name evidence="2" type="ORF">NCTC12119_00234</name>
</gene>
<dbReference type="EMBL" id="UIGI01000001">
    <property type="protein sequence ID" value="SUW61834.1"/>
    <property type="molecule type" value="Genomic_DNA"/>
</dbReference>
<dbReference type="Gene3D" id="3.40.390.10">
    <property type="entry name" value="Collagenase (Catalytic Domain)"/>
    <property type="match status" value="1"/>
</dbReference>
<protein>
    <recommendedName>
        <fullName evidence="1">Lysine-specific metallo-endopeptidase domain-containing protein</fullName>
    </recommendedName>
</protein>
<proteinExistence type="predicted"/>
<dbReference type="Proteomes" id="UP000255528">
    <property type="component" value="Unassembled WGS sequence"/>
</dbReference>
<organism evidence="2 3">
    <name type="scientific">Buttiauxella agrestis</name>
    <dbReference type="NCBI Taxonomy" id="82977"/>
    <lineage>
        <taxon>Bacteria</taxon>
        <taxon>Pseudomonadati</taxon>
        <taxon>Pseudomonadota</taxon>
        <taxon>Gammaproteobacteria</taxon>
        <taxon>Enterobacterales</taxon>
        <taxon>Enterobacteriaceae</taxon>
        <taxon>Buttiauxella</taxon>
    </lineage>
</organism>
<dbReference type="InterPro" id="IPR029463">
    <property type="entry name" value="Lys_MEP"/>
</dbReference>
<accession>A0A381C1P0</accession>
<reference evidence="2 3" key="1">
    <citation type="submission" date="2018-06" db="EMBL/GenBank/DDBJ databases">
        <authorList>
            <consortium name="Pathogen Informatics"/>
            <person name="Doyle S."/>
        </authorList>
    </citation>
    <scope>NUCLEOTIDE SEQUENCE [LARGE SCALE GENOMIC DNA]</scope>
    <source>
        <strain evidence="2 3">NCTC12119</strain>
    </source>
</reference>
<sequence length="270" mass="31279">MSNENSANKNGISESNSEQKKECVKEFLVSDKFKPMIEEVFISVKKVLAQRKQNLTDWTSIDEEEFIRIFGINKDVEIQSKYSARNETEKRIEKVKAREFMLSGINRFIEICNNISVENRTCVNGENLYGNFLNYTHITPGSARIESTQTLGCTPKGDDEEIEKYYGNTKVMVRRKSYKDKLRIEILHNFLNKPLWGHDSKVSTLCHELSHLCRYGVDNESYGGMGTLDLPTVDFDPDFNYEKFAAELVGNPEVFKNSYNIERYFEIKVK</sequence>
<dbReference type="RefSeq" id="WP_115626989.1">
    <property type="nucleotide sequence ID" value="NZ_UIGI01000001.1"/>
</dbReference>
<dbReference type="SMART" id="SM01351">
    <property type="entry name" value="Aspzincin_M35"/>
    <property type="match status" value="1"/>
</dbReference>
<dbReference type="AlphaFoldDB" id="A0A381C1P0"/>
<name>A0A381C1P0_9ENTR</name>
<evidence type="ECO:0000259" key="1">
    <source>
        <dbReference type="SMART" id="SM01351"/>
    </source>
</evidence>